<dbReference type="InterPro" id="IPR018644">
    <property type="entry name" value="DUF2071"/>
</dbReference>
<dbReference type="Proteomes" id="UP001484097">
    <property type="component" value="Unassembled WGS sequence"/>
</dbReference>
<protein>
    <submittedName>
        <fullName evidence="1">DUF2071 domain-containing protein</fullName>
    </submittedName>
</protein>
<dbReference type="RefSeq" id="WP_347920402.1">
    <property type="nucleotide sequence ID" value="NZ_JBDXMX010000003.1"/>
</dbReference>
<dbReference type="Pfam" id="PF09844">
    <property type="entry name" value="DUF2071"/>
    <property type="match status" value="1"/>
</dbReference>
<dbReference type="PANTHER" id="PTHR39186:SF1">
    <property type="entry name" value="DUF2071 DOMAIN-CONTAINING PROTEIN"/>
    <property type="match status" value="1"/>
</dbReference>
<reference evidence="1 2" key="1">
    <citation type="submission" date="2024-05" db="EMBL/GenBank/DDBJ databases">
        <authorList>
            <person name="Yi C."/>
        </authorList>
    </citation>
    <scope>NUCLEOTIDE SEQUENCE [LARGE SCALE GENOMIC DNA]</scope>
    <source>
        <strain evidence="1 2">XS13</strain>
    </source>
</reference>
<evidence type="ECO:0000313" key="1">
    <source>
        <dbReference type="EMBL" id="MEO9247743.1"/>
    </source>
</evidence>
<name>A0ABV0IHU1_9MICC</name>
<accession>A0ABV0IHU1</accession>
<sequence>MSGRDPDQQVHLPVNLQDWEYLTFLHWPYDVETVQRLVPDELTVQDWDGRTWVGITPFQMAGVRLPGLPPPPGWGAFPELNVRAYVRTRDGRDGIWFLGMVVPRLTFIAALRGLGLPYERSRSTLTVDGARWTYRFGTPHGLRTRSDSWFQAAVDVGRPLEETERTPLVESLTAPLRWAGLPSPTEDPLVHAAPAVHTRLGVSRPA</sequence>
<dbReference type="Gene3D" id="2.40.400.10">
    <property type="entry name" value="Acetoacetate decarboxylase-like"/>
    <property type="match status" value="1"/>
</dbReference>
<dbReference type="PANTHER" id="PTHR39186">
    <property type="entry name" value="DUF2071 FAMILY PROTEIN"/>
    <property type="match status" value="1"/>
</dbReference>
<keyword evidence="2" id="KW-1185">Reference proteome</keyword>
<comment type="caution">
    <text evidence="1">The sequence shown here is derived from an EMBL/GenBank/DDBJ whole genome shotgun (WGS) entry which is preliminary data.</text>
</comment>
<dbReference type="EMBL" id="JBDXMX010000003">
    <property type="protein sequence ID" value="MEO9247743.1"/>
    <property type="molecule type" value="Genomic_DNA"/>
</dbReference>
<evidence type="ECO:0000313" key="2">
    <source>
        <dbReference type="Proteomes" id="UP001484097"/>
    </source>
</evidence>
<proteinExistence type="predicted"/>
<dbReference type="InterPro" id="IPR023375">
    <property type="entry name" value="ADC_dom_sf"/>
</dbReference>
<gene>
    <name evidence="1" type="ORF">ABDK96_08635</name>
</gene>
<organism evidence="1 2">
    <name type="scientific">Citricoccus nitrophenolicus</name>
    <dbReference type="NCBI Taxonomy" id="863575"/>
    <lineage>
        <taxon>Bacteria</taxon>
        <taxon>Bacillati</taxon>
        <taxon>Actinomycetota</taxon>
        <taxon>Actinomycetes</taxon>
        <taxon>Micrococcales</taxon>
        <taxon>Micrococcaceae</taxon>
        <taxon>Citricoccus</taxon>
    </lineage>
</organism>
<dbReference type="SUPFAM" id="SSF160104">
    <property type="entry name" value="Acetoacetate decarboxylase-like"/>
    <property type="match status" value="1"/>
</dbReference>